<reference evidence="1" key="1">
    <citation type="journal article" date="2023" name="Mol. Phylogenet. Evol.">
        <title>Genome-scale phylogeny and comparative genomics of the fungal order Sordariales.</title>
        <authorList>
            <person name="Hensen N."/>
            <person name="Bonometti L."/>
            <person name="Westerberg I."/>
            <person name="Brannstrom I.O."/>
            <person name="Guillou S."/>
            <person name="Cros-Aarteil S."/>
            <person name="Calhoun S."/>
            <person name="Haridas S."/>
            <person name="Kuo A."/>
            <person name="Mondo S."/>
            <person name="Pangilinan J."/>
            <person name="Riley R."/>
            <person name="LaButti K."/>
            <person name="Andreopoulos B."/>
            <person name="Lipzen A."/>
            <person name="Chen C."/>
            <person name="Yan M."/>
            <person name="Daum C."/>
            <person name="Ng V."/>
            <person name="Clum A."/>
            <person name="Steindorff A."/>
            <person name="Ohm R.A."/>
            <person name="Martin F."/>
            <person name="Silar P."/>
            <person name="Natvig D.O."/>
            <person name="Lalanne C."/>
            <person name="Gautier V."/>
            <person name="Ament-Velasquez S.L."/>
            <person name="Kruys A."/>
            <person name="Hutchinson M.I."/>
            <person name="Powell A.J."/>
            <person name="Barry K."/>
            <person name="Miller A.N."/>
            <person name="Grigoriev I.V."/>
            <person name="Debuchy R."/>
            <person name="Gladieux P."/>
            <person name="Hiltunen Thoren M."/>
            <person name="Johannesson H."/>
        </authorList>
    </citation>
    <scope>NUCLEOTIDE SEQUENCE</scope>
    <source>
        <strain evidence="1">CBS 508.74</strain>
    </source>
</reference>
<dbReference type="AlphaFoldDB" id="A0AAN6YX71"/>
<feature type="non-terminal residue" evidence="1">
    <location>
        <position position="110"/>
    </location>
</feature>
<keyword evidence="2" id="KW-1185">Reference proteome</keyword>
<gene>
    <name evidence="1" type="ORF">N656DRAFT_773518</name>
</gene>
<protein>
    <submittedName>
        <fullName evidence="1">Uncharacterized protein</fullName>
    </submittedName>
</protein>
<reference evidence="1" key="2">
    <citation type="submission" date="2023-05" db="EMBL/GenBank/DDBJ databases">
        <authorList>
            <consortium name="Lawrence Berkeley National Laboratory"/>
            <person name="Steindorff A."/>
            <person name="Hensen N."/>
            <person name="Bonometti L."/>
            <person name="Westerberg I."/>
            <person name="Brannstrom I.O."/>
            <person name="Guillou S."/>
            <person name="Cros-Aarteil S."/>
            <person name="Calhoun S."/>
            <person name="Haridas S."/>
            <person name="Kuo A."/>
            <person name="Mondo S."/>
            <person name="Pangilinan J."/>
            <person name="Riley R."/>
            <person name="Labutti K."/>
            <person name="Andreopoulos B."/>
            <person name="Lipzen A."/>
            <person name="Chen C."/>
            <person name="Yanf M."/>
            <person name="Daum C."/>
            <person name="Ng V."/>
            <person name="Clum A."/>
            <person name="Ohm R."/>
            <person name="Martin F."/>
            <person name="Silar P."/>
            <person name="Natvig D."/>
            <person name="Lalanne C."/>
            <person name="Gautier V."/>
            <person name="Ament-Velasquez S.L."/>
            <person name="Kruys A."/>
            <person name="Hutchinson M.I."/>
            <person name="Powell A.J."/>
            <person name="Barry K."/>
            <person name="Miller A.N."/>
            <person name="Grigoriev I.V."/>
            <person name="Debuchy R."/>
            <person name="Gladieux P."/>
            <person name="Thoren M.H."/>
            <person name="Johannesson H."/>
        </authorList>
    </citation>
    <scope>NUCLEOTIDE SEQUENCE</scope>
    <source>
        <strain evidence="1">CBS 508.74</strain>
    </source>
</reference>
<evidence type="ECO:0000313" key="2">
    <source>
        <dbReference type="Proteomes" id="UP001302812"/>
    </source>
</evidence>
<organism evidence="1 2">
    <name type="scientific">Canariomyces notabilis</name>
    <dbReference type="NCBI Taxonomy" id="2074819"/>
    <lineage>
        <taxon>Eukaryota</taxon>
        <taxon>Fungi</taxon>
        <taxon>Dikarya</taxon>
        <taxon>Ascomycota</taxon>
        <taxon>Pezizomycotina</taxon>
        <taxon>Sordariomycetes</taxon>
        <taxon>Sordariomycetidae</taxon>
        <taxon>Sordariales</taxon>
        <taxon>Chaetomiaceae</taxon>
        <taxon>Canariomyces</taxon>
    </lineage>
</organism>
<dbReference type="EMBL" id="MU853332">
    <property type="protein sequence ID" value="KAK4117395.1"/>
    <property type="molecule type" value="Genomic_DNA"/>
</dbReference>
<name>A0AAN6YX71_9PEZI</name>
<dbReference type="Proteomes" id="UP001302812">
    <property type="component" value="Unassembled WGS sequence"/>
</dbReference>
<evidence type="ECO:0000313" key="1">
    <source>
        <dbReference type="EMBL" id="KAK4117395.1"/>
    </source>
</evidence>
<dbReference type="RefSeq" id="XP_064674965.1">
    <property type="nucleotide sequence ID" value="XM_064814079.1"/>
</dbReference>
<dbReference type="GeneID" id="89938204"/>
<sequence length="110" mass="12438">MTGTSRTSLWPRVFKYLRGSSMMFARSAARSGRISTTSSNERRNTYGKLARAAIVRRIPLRTIAIRFTAFAEFSTQTARKGLKYPWDCMNRLAAEILPSGIQLSYNKPTV</sequence>
<comment type="caution">
    <text evidence="1">The sequence shown here is derived from an EMBL/GenBank/DDBJ whole genome shotgun (WGS) entry which is preliminary data.</text>
</comment>
<accession>A0AAN6YX71</accession>
<proteinExistence type="predicted"/>